<comment type="caution">
    <text evidence="1">The sequence shown here is derived from an EMBL/GenBank/DDBJ whole genome shotgun (WGS) entry which is preliminary data.</text>
</comment>
<sequence>MDYSSFQKVTGIIQNINSGGACCMQIISLMTEDQETIDFVVSPDTVIIDCTRLRRGMRVAAFYDRNLPAPAVYPPRYQAELITAVRRDQNVMLSYFDENLVSEDNSLKLNLTPFTNIVTQNGQRFLCSPGNENLLVYYTVSTRSIPAQTTPQKIVVMCPSS</sequence>
<organism evidence="1 2">
    <name type="scientific">Candidatus Blautia pullicola</name>
    <dbReference type="NCBI Taxonomy" id="2838498"/>
    <lineage>
        <taxon>Bacteria</taxon>
        <taxon>Bacillati</taxon>
        <taxon>Bacillota</taxon>
        <taxon>Clostridia</taxon>
        <taxon>Lachnospirales</taxon>
        <taxon>Lachnospiraceae</taxon>
        <taxon>Blautia</taxon>
    </lineage>
</organism>
<protein>
    <submittedName>
        <fullName evidence="1">Uncharacterized protein</fullName>
    </submittedName>
</protein>
<reference evidence="1" key="2">
    <citation type="submission" date="2021-04" db="EMBL/GenBank/DDBJ databases">
        <authorList>
            <person name="Gilroy R."/>
        </authorList>
    </citation>
    <scope>NUCLEOTIDE SEQUENCE</scope>
    <source>
        <strain evidence="1">1068</strain>
    </source>
</reference>
<reference evidence="1" key="1">
    <citation type="journal article" date="2021" name="PeerJ">
        <title>Extensive microbial diversity within the chicken gut microbiome revealed by metagenomics and culture.</title>
        <authorList>
            <person name="Gilroy R."/>
            <person name="Ravi A."/>
            <person name="Getino M."/>
            <person name="Pursley I."/>
            <person name="Horton D.L."/>
            <person name="Alikhan N.F."/>
            <person name="Baker D."/>
            <person name="Gharbi K."/>
            <person name="Hall N."/>
            <person name="Watson M."/>
            <person name="Adriaenssens E.M."/>
            <person name="Foster-Nyarko E."/>
            <person name="Jarju S."/>
            <person name="Secka A."/>
            <person name="Antonio M."/>
            <person name="Oren A."/>
            <person name="Chaudhuri R.R."/>
            <person name="La Ragione R."/>
            <person name="Hildebrand F."/>
            <person name="Pallen M.J."/>
        </authorList>
    </citation>
    <scope>NUCLEOTIDE SEQUENCE</scope>
    <source>
        <strain evidence="1">1068</strain>
    </source>
</reference>
<dbReference type="Proteomes" id="UP000824056">
    <property type="component" value="Unassembled WGS sequence"/>
</dbReference>
<name>A0A9D2FTW0_9FIRM</name>
<accession>A0A9D2FTW0</accession>
<evidence type="ECO:0000313" key="1">
    <source>
        <dbReference type="EMBL" id="HIZ66750.1"/>
    </source>
</evidence>
<gene>
    <name evidence="1" type="ORF">H9809_12790</name>
</gene>
<evidence type="ECO:0000313" key="2">
    <source>
        <dbReference type="Proteomes" id="UP000824056"/>
    </source>
</evidence>
<proteinExistence type="predicted"/>
<dbReference type="EMBL" id="DXBG01000299">
    <property type="protein sequence ID" value="HIZ66750.1"/>
    <property type="molecule type" value="Genomic_DNA"/>
</dbReference>
<dbReference type="AlphaFoldDB" id="A0A9D2FTW0"/>